<evidence type="ECO:0000256" key="1">
    <source>
        <dbReference type="SAM" id="Phobius"/>
    </source>
</evidence>
<gene>
    <name evidence="2" type="ORF">SHD_1547</name>
</gene>
<keyword evidence="1" id="KW-0812">Transmembrane</keyword>
<accession>A0ABN0PNY8</accession>
<sequence length="290" mass="32919">MEKSKLKIFKKIALIVLVLYAAGLSFVNYLMYVEDEKGWVNLRELNSNLATVKDQFKKYNINMGYFGEAKGDDSIRFSKLELSHNKASLELEQVLITGVGSTQLQLEARYNYFVAKENILNGNFEAIIDLSRNNDKLAMADIKFKLRSSGVERAKGTLVLDYSQTKDSDVDNLFSKAIVKEFRLKLDDNSLLSAQAKATRDFLSYAKPEVKINDKELMSHVTNTYLNNAYVALNELGYTLNNNDGEQIKKSLEDESLNLFVSYKSKDSLTLKQLYEKIRSNKSPVIIGVL</sequence>
<dbReference type="EMBL" id="AXZL01000059">
    <property type="protein sequence ID" value="ESE41837.1"/>
    <property type="molecule type" value="Genomic_DNA"/>
</dbReference>
<reference evidence="2 3" key="1">
    <citation type="journal article" date="2013" name="Genome Announc.">
        <title>Draft Genome Sequence of Shewanella decolorationis S12, a Dye-Degrading Bacterium Isolated from a Wastewater Treatment Plant.</title>
        <authorList>
            <person name="Xu M."/>
            <person name="Fang Y."/>
            <person name="Liu J."/>
            <person name="Chen X."/>
            <person name="Sun G."/>
            <person name="Guo J."/>
            <person name="Hua Z."/>
            <person name="Tu Q."/>
            <person name="Wu L."/>
            <person name="Zhou J."/>
            <person name="Liu X."/>
        </authorList>
    </citation>
    <scope>NUCLEOTIDE SEQUENCE [LARGE SCALE GENOMIC DNA]</scope>
    <source>
        <strain evidence="2 3">S12</strain>
    </source>
</reference>
<feature type="transmembrane region" description="Helical" evidence="1">
    <location>
        <begin position="12"/>
        <end position="32"/>
    </location>
</feature>
<keyword evidence="3" id="KW-1185">Reference proteome</keyword>
<keyword evidence="1" id="KW-1133">Transmembrane helix</keyword>
<evidence type="ECO:0000313" key="3">
    <source>
        <dbReference type="Proteomes" id="UP000017548"/>
    </source>
</evidence>
<name>A0ABN0PNY8_9GAMM</name>
<evidence type="ECO:0000313" key="2">
    <source>
        <dbReference type="EMBL" id="ESE41837.1"/>
    </source>
</evidence>
<organism evidence="2 3">
    <name type="scientific">Shewanella decolorationis S12</name>
    <dbReference type="NCBI Taxonomy" id="1353536"/>
    <lineage>
        <taxon>Bacteria</taxon>
        <taxon>Pseudomonadati</taxon>
        <taxon>Pseudomonadota</taxon>
        <taxon>Gammaproteobacteria</taxon>
        <taxon>Alteromonadales</taxon>
        <taxon>Shewanellaceae</taxon>
        <taxon>Shewanella</taxon>
    </lineage>
</organism>
<proteinExistence type="predicted"/>
<protein>
    <submittedName>
        <fullName evidence="2">Uncharacterized protein</fullName>
    </submittedName>
</protein>
<keyword evidence="1" id="KW-0472">Membrane</keyword>
<dbReference type="Proteomes" id="UP000017548">
    <property type="component" value="Unassembled WGS sequence"/>
</dbReference>
<comment type="caution">
    <text evidence="2">The sequence shown here is derived from an EMBL/GenBank/DDBJ whole genome shotgun (WGS) entry which is preliminary data.</text>
</comment>